<feature type="domain" description="Major facilitator superfamily (MFS) profile" evidence="7">
    <location>
        <begin position="1"/>
        <end position="240"/>
    </location>
</feature>
<feature type="transmembrane region" description="Helical" evidence="6">
    <location>
        <begin position="221"/>
        <end position="239"/>
    </location>
</feature>
<feature type="non-terminal residue" evidence="8">
    <location>
        <position position="1"/>
    </location>
</feature>
<keyword evidence="3 6" id="KW-0812">Transmembrane</keyword>
<protein>
    <recommendedName>
        <fullName evidence="7">Major facilitator superfamily (MFS) profile domain-containing protein</fullName>
    </recommendedName>
</protein>
<keyword evidence="2" id="KW-0813">Transport</keyword>
<dbReference type="Pfam" id="PF07690">
    <property type="entry name" value="MFS_1"/>
    <property type="match status" value="1"/>
</dbReference>
<dbReference type="PANTHER" id="PTHR43385">
    <property type="entry name" value="RIBOFLAVIN TRANSPORTER RIBJ"/>
    <property type="match status" value="1"/>
</dbReference>
<evidence type="ECO:0000256" key="1">
    <source>
        <dbReference type="ARBA" id="ARBA00004141"/>
    </source>
</evidence>
<dbReference type="InterPro" id="IPR052983">
    <property type="entry name" value="MFS_Riboflavin_Transporter"/>
</dbReference>
<dbReference type="InterPro" id="IPR020846">
    <property type="entry name" value="MFS_dom"/>
</dbReference>
<evidence type="ECO:0000256" key="2">
    <source>
        <dbReference type="ARBA" id="ARBA00022448"/>
    </source>
</evidence>
<feature type="transmembrane region" description="Helical" evidence="6">
    <location>
        <begin position="131"/>
        <end position="150"/>
    </location>
</feature>
<name>X0YEY1_9ZZZZ</name>
<keyword evidence="5 6" id="KW-0472">Membrane</keyword>
<comment type="caution">
    <text evidence="8">The sequence shown here is derived from an EMBL/GenBank/DDBJ whole genome shotgun (WGS) entry which is preliminary data.</text>
</comment>
<dbReference type="InterPro" id="IPR011701">
    <property type="entry name" value="MFS"/>
</dbReference>
<dbReference type="InterPro" id="IPR036259">
    <property type="entry name" value="MFS_trans_sf"/>
</dbReference>
<dbReference type="AlphaFoldDB" id="X0YEY1"/>
<evidence type="ECO:0000256" key="5">
    <source>
        <dbReference type="ARBA" id="ARBA00023136"/>
    </source>
</evidence>
<feature type="transmembrane region" description="Helical" evidence="6">
    <location>
        <begin position="192"/>
        <end position="215"/>
    </location>
</feature>
<feature type="transmembrane region" description="Helical" evidence="6">
    <location>
        <begin position="66"/>
        <end position="85"/>
    </location>
</feature>
<dbReference type="PROSITE" id="PS50850">
    <property type="entry name" value="MFS"/>
    <property type="match status" value="1"/>
</dbReference>
<dbReference type="SUPFAM" id="SSF103473">
    <property type="entry name" value="MFS general substrate transporter"/>
    <property type="match status" value="1"/>
</dbReference>
<proteinExistence type="predicted"/>
<feature type="non-terminal residue" evidence="8">
    <location>
        <position position="240"/>
    </location>
</feature>
<keyword evidence="4 6" id="KW-1133">Transmembrane helix</keyword>
<dbReference type="GO" id="GO:0016020">
    <property type="term" value="C:membrane"/>
    <property type="evidence" value="ECO:0007669"/>
    <property type="project" value="UniProtKB-SubCell"/>
</dbReference>
<evidence type="ECO:0000256" key="6">
    <source>
        <dbReference type="SAM" id="Phobius"/>
    </source>
</evidence>
<sequence>LAAILVAVLLPLYLRLFHYRPESKGLKTYGAAEVPDIKNLSPQAVATREHESSDWTLRQAMHTYQLWFLILAQFLYWGIGCYLILTHQVKFVEDVGYSGMFAVSVLAFYGIAMCVGQLSGMISDRIGREKAVILASVLAVSGLACLISVKDTSSPWLLYAYAVCFGYGAGLFGATVFAGAADLFHGKHYGTIAGLLLAGMGLGGAIGPWLGGYLYDTSGSYDTAFTVCMVCIALASLSFW</sequence>
<feature type="transmembrane region" description="Helical" evidence="6">
    <location>
        <begin position="156"/>
        <end position="180"/>
    </location>
</feature>
<dbReference type="PANTHER" id="PTHR43385:SF1">
    <property type="entry name" value="RIBOFLAVIN TRANSPORTER RIBJ"/>
    <property type="match status" value="1"/>
</dbReference>
<comment type="subcellular location">
    <subcellularLocation>
        <location evidence="1">Membrane</location>
        <topology evidence="1">Multi-pass membrane protein</topology>
    </subcellularLocation>
</comment>
<dbReference type="GO" id="GO:0022857">
    <property type="term" value="F:transmembrane transporter activity"/>
    <property type="evidence" value="ECO:0007669"/>
    <property type="project" value="InterPro"/>
</dbReference>
<evidence type="ECO:0000256" key="3">
    <source>
        <dbReference type="ARBA" id="ARBA00022692"/>
    </source>
</evidence>
<feature type="transmembrane region" description="Helical" evidence="6">
    <location>
        <begin position="97"/>
        <end position="119"/>
    </location>
</feature>
<gene>
    <name evidence="8" type="ORF">S01H1_74250</name>
</gene>
<reference evidence="8" key="1">
    <citation type="journal article" date="2014" name="Front. Microbiol.">
        <title>High frequency of phylogenetically diverse reductive dehalogenase-homologous genes in deep subseafloor sedimentary metagenomes.</title>
        <authorList>
            <person name="Kawai M."/>
            <person name="Futagami T."/>
            <person name="Toyoda A."/>
            <person name="Takaki Y."/>
            <person name="Nishi S."/>
            <person name="Hori S."/>
            <person name="Arai W."/>
            <person name="Tsubouchi T."/>
            <person name="Morono Y."/>
            <person name="Uchiyama I."/>
            <person name="Ito T."/>
            <person name="Fujiyama A."/>
            <person name="Inagaki F."/>
            <person name="Takami H."/>
        </authorList>
    </citation>
    <scope>NUCLEOTIDE SEQUENCE</scope>
    <source>
        <strain evidence="8">Expedition CK06-06</strain>
    </source>
</reference>
<accession>X0YEY1</accession>
<evidence type="ECO:0000259" key="7">
    <source>
        <dbReference type="PROSITE" id="PS50850"/>
    </source>
</evidence>
<evidence type="ECO:0000313" key="8">
    <source>
        <dbReference type="EMBL" id="GAG35386.1"/>
    </source>
</evidence>
<evidence type="ECO:0000256" key="4">
    <source>
        <dbReference type="ARBA" id="ARBA00022989"/>
    </source>
</evidence>
<dbReference type="EMBL" id="BARS01049660">
    <property type="protein sequence ID" value="GAG35386.1"/>
    <property type="molecule type" value="Genomic_DNA"/>
</dbReference>
<organism evidence="8">
    <name type="scientific">marine sediment metagenome</name>
    <dbReference type="NCBI Taxonomy" id="412755"/>
    <lineage>
        <taxon>unclassified sequences</taxon>
        <taxon>metagenomes</taxon>
        <taxon>ecological metagenomes</taxon>
    </lineage>
</organism>
<dbReference type="Gene3D" id="1.20.1250.20">
    <property type="entry name" value="MFS general substrate transporter like domains"/>
    <property type="match status" value="1"/>
</dbReference>